<dbReference type="AlphaFoldDB" id="A0A1G7CT67"/>
<protein>
    <recommendedName>
        <fullName evidence="3">Ras family protein</fullName>
    </recommendedName>
</protein>
<evidence type="ECO:0008006" key="3">
    <source>
        <dbReference type="Google" id="ProtNLM"/>
    </source>
</evidence>
<dbReference type="STRING" id="187868.SAMN05192589_11718"/>
<dbReference type="OrthoDB" id="8812617at2"/>
<reference evidence="1 2" key="1">
    <citation type="submission" date="2016-10" db="EMBL/GenBank/DDBJ databases">
        <authorList>
            <person name="de Groot N.N."/>
        </authorList>
    </citation>
    <scope>NUCLEOTIDE SEQUENCE [LARGE SCALE GENOMIC DNA]</scope>
    <source>
        <strain evidence="1 2">DSM 16619</strain>
    </source>
</reference>
<gene>
    <name evidence="1" type="ORF">SAMN05192589_11718</name>
</gene>
<keyword evidence="2" id="KW-1185">Reference proteome</keyword>
<evidence type="ECO:0000313" key="2">
    <source>
        <dbReference type="Proteomes" id="UP000198781"/>
    </source>
</evidence>
<proteinExistence type="predicted"/>
<organism evidence="1 2">
    <name type="scientific">Paracidovorax valerianellae</name>
    <dbReference type="NCBI Taxonomy" id="187868"/>
    <lineage>
        <taxon>Bacteria</taxon>
        <taxon>Pseudomonadati</taxon>
        <taxon>Pseudomonadota</taxon>
        <taxon>Betaproteobacteria</taxon>
        <taxon>Burkholderiales</taxon>
        <taxon>Comamonadaceae</taxon>
        <taxon>Paracidovorax</taxon>
    </lineage>
</organism>
<name>A0A1G7CT67_9BURK</name>
<accession>A0A1G7CT67</accession>
<dbReference type="Proteomes" id="UP000198781">
    <property type="component" value="Unassembled WGS sequence"/>
</dbReference>
<evidence type="ECO:0000313" key="1">
    <source>
        <dbReference type="EMBL" id="SDE41846.1"/>
    </source>
</evidence>
<dbReference type="EMBL" id="FMZC01000017">
    <property type="protein sequence ID" value="SDE41846.1"/>
    <property type="molecule type" value="Genomic_DNA"/>
</dbReference>
<sequence>MSQPQSLTHLGQVVESIADSMTKVATNIAMLGVEGNADEQMRIITEENNKVLDHIRQLYHLPPAPAPAPAPGP</sequence>
<dbReference type="RefSeq" id="WP_092745573.1">
    <property type="nucleotide sequence ID" value="NZ_FMZC01000017.1"/>
</dbReference>